<comment type="subcellular location">
    <subcellularLocation>
        <location evidence="1 11">Secreted</location>
    </subcellularLocation>
</comment>
<keyword evidence="6 11" id="KW-0378">Hydrolase</keyword>
<evidence type="ECO:0000313" key="14">
    <source>
        <dbReference type="Proteomes" id="UP001451303"/>
    </source>
</evidence>
<accession>A0ABR3DH64</accession>
<dbReference type="Gene3D" id="3.40.50.1820">
    <property type="entry name" value="alpha/beta hydrolase"/>
    <property type="match status" value="1"/>
</dbReference>
<dbReference type="EMBL" id="JAVLET010000004">
    <property type="protein sequence ID" value="KAL0471228.1"/>
    <property type="molecule type" value="Genomic_DNA"/>
</dbReference>
<keyword evidence="5 11" id="KW-0732">Signal</keyword>
<comment type="similarity">
    <text evidence="2 11">Belongs to the faeC family.</text>
</comment>
<proteinExistence type="inferred from homology"/>
<dbReference type="SUPFAM" id="SSF53474">
    <property type="entry name" value="alpha/beta-Hydrolases"/>
    <property type="match status" value="1"/>
</dbReference>
<keyword evidence="8 11" id="KW-0624">Polysaccharide degradation</keyword>
<evidence type="ECO:0000256" key="11">
    <source>
        <dbReference type="RuleBase" id="RU367094"/>
    </source>
</evidence>
<gene>
    <name evidence="13" type="ORF">QR685DRAFT_279272</name>
</gene>
<comment type="function">
    <text evidence="9 11">Involved in degradation of plant cell walls. Hydrolyzes the feruloyl-arabinose ester bond in arabinoxylans, and the feruloyl-galactose ester bond in pectin. Active against paranitrophenyl-acetate, methyl ferulate and wheat arabinoxylan.</text>
</comment>
<evidence type="ECO:0000256" key="5">
    <source>
        <dbReference type="ARBA" id="ARBA00022729"/>
    </source>
</evidence>
<dbReference type="InterPro" id="IPR043595">
    <property type="entry name" value="FaeB/C/D"/>
</dbReference>
<dbReference type="InterPro" id="IPR029058">
    <property type="entry name" value="AB_hydrolase_fold"/>
</dbReference>
<dbReference type="PANTHER" id="PTHR38050:SF1">
    <property type="entry name" value="FERULOYL ESTERASE C"/>
    <property type="match status" value="1"/>
</dbReference>
<dbReference type="PANTHER" id="PTHR38050">
    <property type="match status" value="1"/>
</dbReference>
<feature type="domain" description="Peptidase S9 prolyl oligopeptidase catalytic" evidence="12">
    <location>
        <begin position="126"/>
        <end position="182"/>
    </location>
</feature>
<dbReference type="EC" id="3.1.1.73" evidence="11"/>
<protein>
    <recommendedName>
        <fullName evidence="11">Feruloyl esterase C</fullName>
        <ecNumber evidence="11">3.1.1.73</ecNumber>
    </recommendedName>
    <alternativeName>
        <fullName evidence="11">Ferulic acid esterase C</fullName>
    </alternativeName>
</protein>
<keyword evidence="7 11" id="KW-0119">Carbohydrate metabolism</keyword>
<dbReference type="Proteomes" id="UP001451303">
    <property type="component" value="Unassembled WGS sequence"/>
</dbReference>
<evidence type="ECO:0000256" key="8">
    <source>
        <dbReference type="ARBA" id="ARBA00023326"/>
    </source>
</evidence>
<dbReference type="InterPro" id="IPR001375">
    <property type="entry name" value="Peptidase_S9_cat"/>
</dbReference>
<evidence type="ECO:0000313" key="13">
    <source>
        <dbReference type="EMBL" id="KAL0471228.1"/>
    </source>
</evidence>
<keyword evidence="4 11" id="KW-0858">Xylan degradation</keyword>
<comment type="catalytic activity">
    <reaction evidence="10 11">
        <text>feruloyl-polysaccharide + H2O = ferulate + polysaccharide.</text>
        <dbReference type="EC" id="3.1.1.73"/>
    </reaction>
</comment>
<evidence type="ECO:0000259" key="12">
    <source>
        <dbReference type="Pfam" id="PF00326"/>
    </source>
</evidence>
<evidence type="ECO:0000256" key="10">
    <source>
        <dbReference type="ARBA" id="ARBA00034075"/>
    </source>
</evidence>
<comment type="caution">
    <text evidence="13">The sequence shown here is derived from an EMBL/GenBank/DDBJ whole genome shotgun (WGS) entry which is preliminary data.</text>
</comment>
<feature type="signal peptide" evidence="11">
    <location>
        <begin position="1"/>
        <end position="19"/>
    </location>
</feature>
<name>A0ABR3DH64_NEUIN</name>
<evidence type="ECO:0000256" key="2">
    <source>
        <dbReference type="ARBA" id="ARBA00010278"/>
    </source>
</evidence>
<sequence length="302" mass="31469">MYLFGSLLLGLACLTEALSTTIPSPHARATSRSPGCGSAPTITSGVKSLTVNGKQRQFTIRVPQNYQKDTVYKVIIGLHWVGGTMDQVAGGGTTGEPWAYYGMQKMANESAILVAPQGLNNGWANAGGEDIQFIDAISKYIDSGLCVDQAQRFSMGFSYGGAMTYAIACARAKDFRAVVVIAGGQLSGCSGGNDPVAYFGIHGISDGTLNVAGGRSMRDRFVRNNGCASMSGAPEPRAGSRTHITTSATGCKAGYPVVWAAHDGGHGPAPADAPVPSSDDGLRTWMPAAVWAFYTQSQLASV</sequence>
<evidence type="ECO:0000256" key="6">
    <source>
        <dbReference type="ARBA" id="ARBA00022801"/>
    </source>
</evidence>
<dbReference type="Pfam" id="PF00326">
    <property type="entry name" value="Peptidase_S9"/>
    <property type="match status" value="1"/>
</dbReference>
<evidence type="ECO:0000256" key="4">
    <source>
        <dbReference type="ARBA" id="ARBA00022651"/>
    </source>
</evidence>
<feature type="chain" id="PRO_5044976973" description="Feruloyl esterase C" evidence="11">
    <location>
        <begin position="20"/>
        <end position="302"/>
    </location>
</feature>
<keyword evidence="3 11" id="KW-0964">Secreted</keyword>
<evidence type="ECO:0000256" key="3">
    <source>
        <dbReference type="ARBA" id="ARBA00022525"/>
    </source>
</evidence>
<reference evidence="13 14" key="1">
    <citation type="submission" date="2023-09" db="EMBL/GenBank/DDBJ databases">
        <title>Multi-omics analysis of a traditional fermented food reveals byproduct-associated fungal strains for waste-to-food upcycling.</title>
        <authorList>
            <consortium name="Lawrence Berkeley National Laboratory"/>
            <person name="Rekdal V.M."/>
            <person name="Villalobos-Escobedo J.M."/>
            <person name="Rodriguez-Valeron N."/>
            <person name="Garcia M.O."/>
            <person name="Vasquez D.P."/>
            <person name="Damayanti I."/>
            <person name="Sorensen P.M."/>
            <person name="Baidoo E.E."/>
            <person name="De Carvalho A.C."/>
            <person name="Riley R."/>
            <person name="Lipzen A."/>
            <person name="He G."/>
            <person name="Yan M."/>
            <person name="Haridas S."/>
            <person name="Daum C."/>
            <person name="Yoshinaga Y."/>
            <person name="Ng V."/>
            <person name="Grigoriev I.V."/>
            <person name="Munk R."/>
            <person name="Nuraida L."/>
            <person name="Wijaya C.H."/>
            <person name="Morales P.-C."/>
            <person name="Keasling J.D."/>
        </authorList>
    </citation>
    <scope>NUCLEOTIDE SEQUENCE [LARGE SCALE GENOMIC DNA]</scope>
    <source>
        <strain evidence="13 14">FGSC 2613</strain>
    </source>
</reference>
<keyword evidence="14" id="KW-1185">Reference proteome</keyword>
<organism evidence="13 14">
    <name type="scientific">Neurospora intermedia</name>
    <dbReference type="NCBI Taxonomy" id="5142"/>
    <lineage>
        <taxon>Eukaryota</taxon>
        <taxon>Fungi</taxon>
        <taxon>Dikarya</taxon>
        <taxon>Ascomycota</taxon>
        <taxon>Pezizomycotina</taxon>
        <taxon>Sordariomycetes</taxon>
        <taxon>Sordariomycetidae</taxon>
        <taxon>Sordariales</taxon>
        <taxon>Sordariaceae</taxon>
        <taxon>Neurospora</taxon>
    </lineage>
</organism>
<evidence type="ECO:0000256" key="9">
    <source>
        <dbReference type="ARBA" id="ARBA00025250"/>
    </source>
</evidence>
<evidence type="ECO:0000256" key="1">
    <source>
        <dbReference type="ARBA" id="ARBA00004613"/>
    </source>
</evidence>
<evidence type="ECO:0000256" key="7">
    <source>
        <dbReference type="ARBA" id="ARBA00023277"/>
    </source>
</evidence>